<dbReference type="PANTHER" id="PTHR43735">
    <property type="entry name" value="APOPTOSIS-INDUCING FACTOR 1"/>
    <property type="match status" value="1"/>
</dbReference>
<dbReference type="PRINTS" id="PR00469">
    <property type="entry name" value="PNDRDTASEII"/>
</dbReference>
<dbReference type="Proteomes" id="UP000295703">
    <property type="component" value="Unassembled WGS sequence"/>
</dbReference>
<dbReference type="GO" id="GO:0050660">
    <property type="term" value="F:flavin adenine dinucleotide binding"/>
    <property type="evidence" value="ECO:0007669"/>
    <property type="project" value="TreeGrafter"/>
</dbReference>
<evidence type="ECO:0000256" key="3">
    <source>
        <dbReference type="ARBA" id="ARBA00022827"/>
    </source>
</evidence>
<evidence type="ECO:0000256" key="1">
    <source>
        <dbReference type="ARBA" id="ARBA00006442"/>
    </source>
</evidence>
<dbReference type="AlphaFoldDB" id="A0A4R8RLE8"/>
<keyword evidence="4" id="KW-0560">Oxidoreductase</keyword>
<keyword evidence="2" id="KW-0285">Flavoprotein</keyword>
<evidence type="ECO:0000259" key="5">
    <source>
        <dbReference type="Pfam" id="PF07992"/>
    </source>
</evidence>
<name>A0A4R8RLE8_COLTR</name>
<dbReference type="PRINTS" id="PR00368">
    <property type="entry name" value="FADPNR"/>
</dbReference>
<organism evidence="6 7">
    <name type="scientific">Colletotrichum trifolii</name>
    <dbReference type="NCBI Taxonomy" id="5466"/>
    <lineage>
        <taxon>Eukaryota</taxon>
        <taxon>Fungi</taxon>
        <taxon>Dikarya</taxon>
        <taxon>Ascomycota</taxon>
        <taxon>Pezizomycotina</taxon>
        <taxon>Sordariomycetes</taxon>
        <taxon>Hypocreomycetidae</taxon>
        <taxon>Glomerellales</taxon>
        <taxon>Glomerellaceae</taxon>
        <taxon>Colletotrichum</taxon>
        <taxon>Colletotrichum orbiculare species complex</taxon>
    </lineage>
</organism>
<dbReference type="Gene3D" id="3.50.50.100">
    <property type="match status" value="1"/>
</dbReference>
<dbReference type="InterPro" id="IPR023753">
    <property type="entry name" value="FAD/NAD-binding_dom"/>
</dbReference>
<gene>
    <name evidence="6" type="primary">ptaL-3</name>
    <name evidence="6" type="ORF">CTRI78_v004079</name>
</gene>
<comment type="caution">
    <text evidence="6">The sequence shown here is derived from an EMBL/GenBank/DDBJ whole genome shotgun (WGS) entry which is preliminary data.</text>
</comment>
<dbReference type="STRING" id="5466.A0A4R8RLE8"/>
<accession>A0A4R8RLE8</accession>
<dbReference type="GO" id="GO:0005737">
    <property type="term" value="C:cytoplasm"/>
    <property type="evidence" value="ECO:0007669"/>
    <property type="project" value="TreeGrafter"/>
</dbReference>
<comment type="similarity">
    <text evidence="1">Belongs to the FAD-dependent oxidoreductase family.</text>
</comment>
<keyword evidence="3" id="KW-0274">FAD</keyword>
<dbReference type="EMBL" id="RYZW01000028">
    <property type="protein sequence ID" value="TDZ61860.1"/>
    <property type="molecule type" value="Genomic_DNA"/>
</dbReference>
<dbReference type="SUPFAM" id="SSF51905">
    <property type="entry name" value="FAD/NAD(P)-binding domain"/>
    <property type="match status" value="1"/>
</dbReference>
<dbReference type="PANTHER" id="PTHR43735:SF3">
    <property type="entry name" value="FERROPTOSIS SUPPRESSOR PROTEIN 1"/>
    <property type="match status" value="1"/>
</dbReference>
<evidence type="ECO:0000256" key="4">
    <source>
        <dbReference type="ARBA" id="ARBA00023002"/>
    </source>
</evidence>
<dbReference type="Pfam" id="PF07992">
    <property type="entry name" value="Pyr_redox_2"/>
    <property type="match status" value="1"/>
</dbReference>
<keyword evidence="7" id="KW-1185">Reference proteome</keyword>
<evidence type="ECO:0000256" key="2">
    <source>
        <dbReference type="ARBA" id="ARBA00022630"/>
    </source>
</evidence>
<proteinExistence type="inferred from homology"/>
<dbReference type="InterPro" id="IPR036188">
    <property type="entry name" value="FAD/NAD-bd_sf"/>
</dbReference>
<evidence type="ECO:0000313" key="7">
    <source>
        <dbReference type="Proteomes" id="UP000295703"/>
    </source>
</evidence>
<reference evidence="6 7" key="1">
    <citation type="submission" date="2018-12" db="EMBL/GenBank/DDBJ databases">
        <title>Genome sequence and assembly of Colletotrichum trifolii.</title>
        <authorList>
            <person name="Gan P."/>
            <person name="Shirasu K."/>
        </authorList>
    </citation>
    <scope>NUCLEOTIDE SEQUENCE [LARGE SCALE GENOMIC DNA]</scope>
    <source>
        <strain evidence="6 7">543-2</strain>
    </source>
</reference>
<protein>
    <submittedName>
        <fullName evidence="6">Oxidoreductase ptaL</fullName>
    </submittedName>
</protein>
<dbReference type="GO" id="GO:0004174">
    <property type="term" value="F:electron-transferring-flavoprotein dehydrogenase activity"/>
    <property type="evidence" value="ECO:0007669"/>
    <property type="project" value="TreeGrafter"/>
</dbReference>
<feature type="domain" description="FAD/NAD(P)-binding" evidence="5">
    <location>
        <begin position="8"/>
        <end position="313"/>
    </location>
</feature>
<sequence>MPPTTPKNIVILGGSYGGMSTAHHLLKHTLPHLAEPHQVVLISASSETMCRPACPRALISDDMFPQDKLFVGTAAMFAQYPGDSFRFVQGSATKLDHEKREVVVSLQDGRSQVIVFEALVIATGASTPSPLLGLNATSDELRASWRAFREVLPAARSIVVAGGGPTGVETAGELGEYLNGRAGYFSRRLEDPKVAITLVTGGKQLLPALRSSIAAQAEEYLAQVGVVVVKNARVERVVPEGAGVDDVGASAVVELDSGDVFRADLYIPTTGTRPNTGFVDASLLTGDGRVETNPTTLRVDKAGPRIYAIGDASSYARAAVYNILTAVPVLGGNIKRDLLGGSADGGNGNAEGEDRVFKEDMRETQMVPIGKSKGVGAAMGYWLPSFLVWSIKGRDYWLWTTGKLWSGKQWVKES</sequence>
<evidence type="ECO:0000313" key="6">
    <source>
        <dbReference type="EMBL" id="TDZ61860.1"/>
    </source>
</evidence>